<evidence type="ECO:0000256" key="1">
    <source>
        <dbReference type="SAM" id="Phobius"/>
    </source>
</evidence>
<gene>
    <name evidence="2" type="ORF">SCANT_v1c00790</name>
</gene>
<sequence>MREEAYIFSIVSTVLSSFLLIPLAWMIPMTIATKKSIGDNKPHIALGICSIFFMGILGFICGILILIPEEN</sequence>
<dbReference type="PATRIC" id="fig|362837.3.peg.79"/>
<name>A0A0M5KC38_9MOLU</name>
<accession>A0A0M5KC38</accession>
<dbReference type="RefSeq" id="WP_053945768.1">
    <property type="nucleotide sequence ID" value="NZ_CP012622.1"/>
</dbReference>
<protein>
    <submittedName>
        <fullName evidence="2">Uncharacterized protein</fullName>
    </submittedName>
</protein>
<keyword evidence="1" id="KW-0472">Membrane</keyword>
<evidence type="ECO:0000313" key="2">
    <source>
        <dbReference type="EMBL" id="ALD65989.1"/>
    </source>
</evidence>
<organism evidence="2 3">
    <name type="scientific">Spiroplasma cantharicola</name>
    <dbReference type="NCBI Taxonomy" id="362837"/>
    <lineage>
        <taxon>Bacteria</taxon>
        <taxon>Bacillati</taxon>
        <taxon>Mycoplasmatota</taxon>
        <taxon>Mollicutes</taxon>
        <taxon>Entomoplasmatales</taxon>
        <taxon>Spiroplasmataceae</taxon>
        <taxon>Spiroplasma</taxon>
    </lineage>
</organism>
<dbReference type="STRING" id="362837.SCANT_v1c00790"/>
<keyword evidence="1" id="KW-0812">Transmembrane</keyword>
<reference evidence="2 3" key="1">
    <citation type="journal article" date="2015" name="Genome Announc.">
        <title>Complete Genome Sequence of Spiroplasma cantharicola CC-1T (DSM 21588), a Bacterium Isolated from Soldier Beetle (Cantharis carolinus).</title>
        <authorList>
            <person name="Lo W.S."/>
            <person name="Liu P.Y."/>
            <person name="Kuo C.H."/>
        </authorList>
    </citation>
    <scope>NUCLEOTIDE SEQUENCE [LARGE SCALE GENOMIC DNA]</scope>
    <source>
        <strain evidence="2 3">CC-1</strain>
    </source>
</reference>
<keyword evidence="1" id="KW-1133">Transmembrane helix</keyword>
<evidence type="ECO:0000313" key="3">
    <source>
        <dbReference type="Proteomes" id="UP000063919"/>
    </source>
</evidence>
<dbReference type="EMBL" id="CP012622">
    <property type="protein sequence ID" value="ALD65989.1"/>
    <property type="molecule type" value="Genomic_DNA"/>
</dbReference>
<dbReference type="KEGG" id="scj:SCANT_v1c00790"/>
<dbReference type="OrthoDB" id="390351at2"/>
<feature type="transmembrane region" description="Helical" evidence="1">
    <location>
        <begin position="6"/>
        <end position="32"/>
    </location>
</feature>
<dbReference type="AlphaFoldDB" id="A0A0M5KC38"/>
<feature type="transmembrane region" description="Helical" evidence="1">
    <location>
        <begin position="44"/>
        <end position="67"/>
    </location>
</feature>
<keyword evidence="3" id="KW-1185">Reference proteome</keyword>
<dbReference type="Proteomes" id="UP000063919">
    <property type="component" value="Chromosome"/>
</dbReference>
<proteinExistence type="predicted"/>